<feature type="transmembrane region" description="Helical" evidence="1">
    <location>
        <begin position="87"/>
        <end position="106"/>
    </location>
</feature>
<evidence type="ECO:0000256" key="1">
    <source>
        <dbReference type="SAM" id="Phobius"/>
    </source>
</evidence>
<keyword evidence="1" id="KW-1133">Transmembrane helix</keyword>
<sequence length="150" mass="16198">MSTTLQRDTHRSAAVASGVMVFAAVLLLVAGILDVLRGIMAVAEDEVFVNTPNYVFEFDLTTWGWLHLIIGALAIIVSIGLFKAAVWARVLGVALAGLLIIANFLSLPYYPVWSIVAIALYALVIWGLCTVRKDDFAPTEGTGGRSVHHM</sequence>
<proteinExistence type="predicted"/>
<evidence type="ECO:0000313" key="4">
    <source>
        <dbReference type="Proteomes" id="UP001552521"/>
    </source>
</evidence>
<dbReference type="EMBL" id="JBFAQK010000006">
    <property type="protein sequence ID" value="MEV4680557.1"/>
    <property type="molecule type" value="Genomic_DNA"/>
</dbReference>
<dbReference type="RefSeq" id="WP_364589476.1">
    <property type="nucleotide sequence ID" value="NZ_JBFAQK010000006.1"/>
</dbReference>
<evidence type="ECO:0000259" key="2">
    <source>
        <dbReference type="Pfam" id="PF23636"/>
    </source>
</evidence>
<keyword evidence="1" id="KW-0472">Membrane</keyword>
<dbReference type="InterPro" id="IPR055568">
    <property type="entry name" value="DUF7144"/>
</dbReference>
<reference evidence="3 4" key="1">
    <citation type="submission" date="2024-06" db="EMBL/GenBank/DDBJ databases">
        <title>The Natural Products Discovery Center: Release of the First 8490 Sequenced Strains for Exploring Actinobacteria Biosynthetic Diversity.</title>
        <authorList>
            <person name="Kalkreuter E."/>
            <person name="Kautsar S.A."/>
            <person name="Yang D."/>
            <person name="Bader C.D."/>
            <person name="Teijaro C.N."/>
            <person name="Fluegel L."/>
            <person name="Davis C.M."/>
            <person name="Simpson J.R."/>
            <person name="Lauterbach L."/>
            <person name="Steele A.D."/>
            <person name="Gui C."/>
            <person name="Meng S."/>
            <person name="Li G."/>
            <person name="Viehrig K."/>
            <person name="Ye F."/>
            <person name="Su P."/>
            <person name="Kiefer A.F."/>
            <person name="Nichols A."/>
            <person name="Cepeda A.J."/>
            <person name="Yan W."/>
            <person name="Fan B."/>
            <person name="Jiang Y."/>
            <person name="Adhikari A."/>
            <person name="Zheng C.-J."/>
            <person name="Schuster L."/>
            <person name="Cowan T.M."/>
            <person name="Smanski M.J."/>
            <person name="Chevrette M.G."/>
            <person name="De Carvalho L.P.S."/>
            <person name="Shen B."/>
        </authorList>
    </citation>
    <scope>NUCLEOTIDE SEQUENCE [LARGE SCALE GENOMIC DNA]</scope>
    <source>
        <strain evidence="3 4">NPDC049344</strain>
    </source>
</reference>
<name>A0ABV3HQE3_9ACTN</name>
<accession>A0ABV3HQE3</accession>
<feature type="transmembrane region" description="Helical" evidence="1">
    <location>
        <begin position="63"/>
        <end position="82"/>
    </location>
</feature>
<organism evidence="3 4">
    <name type="scientific">Streptomyces kurssanovii</name>
    <dbReference type="NCBI Taxonomy" id="67312"/>
    <lineage>
        <taxon>Bacteria</taxon>
        <taxon>Bacillati</taxon>
        <taxon>Actinomycetota</taxon>
        <taxon>Actinomycetes</taxon>
        <taxon>Kitasatosporales</taxon>
        <taxon>Streptomycetaceae</taxon>
        <taxon>Streptomyces</taxon>
    </lineage>
</organism>
<keyword evidence="4" id="KW-1185">Reference proteome</keyword>
<keyword evidence="1" id="KW-0812">Transmembrane</keyword>
<protein>
    <recommendedName>
        <fullName evidence="2">DUF7144 domain-containing protein</fullName>
    </recommendedName>
</protein>
<feature type="transmembrane region" description="Helical" evidence="1">
    <location>
        <begin position="12"/>
        <end position="33"/>
    </location>
</feature>
<dbReference type="Pfam" id="PF23636">
    <property type="entry name" value="DUF7144"/>
    <property type="match status" value="1"/>
</dbReference>
<feature type="transmembrane region" description="Helical" evidence="1">
    <location>
        <begin position="112"/>
        <end position="131"/>
    </location>
</feature>
<gene>
    <name evidence="3" type="ORF">AB0K36_07240</name>
</gene>
<dbReference type="Proteomes" id="UP001552521">
    <property type="component" value="Unassembled WGS sequence"/>
</dbReference>
<comment type="caution">
    <text evidence="3">The sequence shown here is derived from an EMBL/GenBank/DDBJ whole genome shotgun (WGS) entry which is preliminary data.</text>
</comment>
<evidence type="ECO:0000313" key="3">
    <source>
        <dbReference type="EMBL" id="MEV4680557.1"/>
    </source>
</evidence>
<feature type="domain" description="DUF7144" evidence="2">
    <location>
        <begin position="20"/>
        <end position="132"/>
    </location>
</feature>